<proteinExistence type="predicted"/>
<gene>
    <name evidence="2" type="ORF">GpartN1_g506.t1</name>
</gene>
<dbReference type="AlphaFoldDB" id="A0A9C7PQN8"/>
<accession>A0A9C7PQN8</accession>
<dbReference type="EMBL" id="BQMJ01000003">
    <property type="protein sequence ID" value="GJQ08715.1"/>
    <property type="molecule type" value="Genomic_DNA"/>
</dbReference>
<protein>
    <recommendedName>
        <fullName evidence="4">DUF3082 domain-containing protein</fullName>
    </recommendedName>
</protein>
<feature type="transmembrane region" description="Helical" evidence="1">
    <location>
        <begin position="127"/>
        <end position="151"/>
    </location>
</feature>
<comment type="caution">
    <text evidence="2">The sequence shown here is derived from an EMBL/GenBank/DDBJ whole genome shotgun (WGS) entry which is preliminary data.</text>
</comment>
<name>A0A9C7PQN8_9RHOD</name>
<organism evidence="2 3">
    <name type="scientific">Galdieria partita</name>
    <dbReference type="NCBI Taxonomy" id="83374"/>
    <lineage>
        <taxon>Eukaryota</taxon>
        <taxon>Rhodophyta</taxon>
        <taxon>Bangiophyceae</taxon>
        <taxon>Galdieriales</taxon>
        <taxon>Galdieriaceae</taxon>
        <taxon>Galdieria</taxon>
    </lineage>
</organism>
<keyword evidence="1" id="KW-0812">Transmembrane</keyword>
<reference evidence="2" key="1">
    <citation type="journal article" date="2022" name="Proc. Natl. Acad. Sci. U.S.A.">
        <title>Life cycle and functional genomics of the unicellular red alga Galdieria for elucidating algal and plant evolution and industrial use.</title>
        <authorList>
            <person name="Hirooka S."/>
            <person name="Itabashi T."/>
            <person name="Ichinose T.M."/>
            <person name="Onuma R."/>
            <person name="Fujiwara T."/>
            <person name="Yamashita S."/>
            <person name="Jong L.W."/>
            <person name="Tomita R."/>
            <person name="Iwane A.H."/>
            <person name="Miyagishima S.Y."/>
        </authorList>
    </citation>
    <scope>NUCLEOTIDE SEQUENCE</scope>
    <source>
        <strain evidence="2">NBRC 102759</strain>
    </source>
</reference>
<evidence type="ECO:0000256" key="1">
    <source>
        <dbReference type="SAM" id="Phobius"/>
    </source>
</evidence>
<keyword evidence="1" id="KW-1133">Transmembrane helix</keyword>
<reference evidence="2" key="2">
    <citation type="submission" date="2022-01" db="EMBL/GenBank/DDBJ databases">
        <authorList>
            <person name="Hirooka S."/>
            <person name="Miyagishima S.Y."/>
        </authorList>
    </citation>
    <scope>NUCLEOTIDE SEQUENCE</scope>
    <source>
        <strain evidence="2">NBRC 102759</strain>
    </source>
</reference>
<dbReference type="Proteomes" id="UP001061958">
    <property type="component" value="Unassembled WGS sequence"/>
</dbReference>
<sequence>MGFLCHQCIFSAWKISLNNSSSCGILSKRYLSWHVKNQGRIKAWFSQAWICCQSPVEPARPRFRIKEEEHHSLEQVQQDELESINNQLKKEILETKKRLGLEEKPVQPRKELLQTDNVEEVSLGSTLVASIISGLLAVLFDMFAFKVYNYFGTHPTSQTDMYIIARLSSVIRLVLVGFSTLAGGIVSIVAFGLILLFLQTSLKRLMDLLST</sequence>
<dbReference type="Pfam" id="PF11282">
    <property type="entry name" value="DUF3082"/>
    <property type="match status" value="1"/>
</dbReference>
<keyword evidence="1" id="KW-0472">Membrane</keyword>
<evidence type="ECO:0000313" key="2">
    <source>
        <dbReference type="EMBL" id="GJQ08715.1"/>
    </source>
</evidence>
<dbReference type="OrthoDB" id="5996at2759"/>
<evidence type="ECO:0008006" key="4">
    <source>
        <dbReference type="Google" id="ProtNLM"/>
    </source>
</evidence>
<evidence type="ECO:0000313" key="3">
    <source>
        <dbReference type="Proteomes" id="UP001061958"/>
    </source>
</evidence>
<dbReference type="InterPro" id="IPR021434">
    <property type="entry name" value="DUF3082"/>
</dbReference>
<keyword evidence="3" id="KW-1185">Reference proteome</keyword>
<feature type="transmembrane region" description="Helical" evidence="1">
    <location>
        <begin position="171"/>
        <end position="198"/>
    </location>
</feature>